<comment type="similarity">
    <text evidence="2 8">Belongs to the major facilitator superfamily. Sugar transporter (TC 2.A.1.1) family.</text>
</comment>
<evidence type="ECO:0000256" key="4">
    <source>
        <dbReference type="ARBA" id="ARBA00022692"/>
    </source>
</evidence>
<dbReference type="GO" id="GO:0000023">
    <property type="term" value="P:maltose metabolic process"/>
    <property type="evidence" value="ECO:0007669"/>
    <property type="project" value="UniProtKB-KW"/>
</dbReference>
<dbReference type="NCBIfam" id="TIGR00879">
    <property type="entry name" value="SP"/>
    <property type="match status" value="1"/>
</dbReference>
<dbReference type="RefSeq" id="XP_022486347.1">
    <property type="nucleotide sequence ID" value="XM_022633920.1"/>
</dbReference>
<evidence type="ECO:0000313" key="12">
    <source>
        <dbReference type="Proteomes" id="UP000177622"/>
    </source>
</evidence>
<feature type="domain" description="Major facilitator superfamily (MFS) profile" evidence="10">
    <location>
        <begin position="48"/>
        <end position="501"/>
    </location>
</feature>
<accession>A0A1F5LD83</accession>
<dbReference type="GO" id="GO:0016020">
    <property type="term" value="C:membrane"/>
    <property type="evidence" value="ECO:0007669"/>
    <property type="project" value="UniProtKB-SubCell"/>
</dbReference>
<dbReference type="InterPro" id="IPR005829">
    <property type="entry name" value="Sugar_transporter_CS"/>
</dbReference>
<feature type="transmembrane region" description="Helical" evidence="9">
    <location>
        <begin position="343"/>
        <end position="361"/>
    </location>
</feature>
<gene>
    <name evidence="11" type="ORF">PENARI_c015G11742</name>
</gene>
<evidence type="ECO:0000256" key="5">
    <source>
        <dbReference type="ARBA" id="ARBA00022989"/>
    </source>
</evidence>
<dbReference type="InterPro" id="IPR005828">
    <property type="entry name" value="MFS_sugar_transport-like"/>
</dbReference>
<dbReference type="PANTHER" id="PTHR48022">
    <property type="entry name" value="PLASTIDIC GLUCOSE TRANSPORTER 4"/>
    <property type="match status" value="1"/>
</dbReference>
<evidence type="ECO:0000313" key="11">
    <source>
        <dbReference type="EMBL" id="OGE50901.1"/>
    </source>
</evidence>
<dbReference type="PROSITE" id="PS00217">
    <property type="entry name" value="SUGAR_TRANSPORT_2"/>
    <property type="match status" value="1"/>
</dbReference>
<dbReference type="Gene3D" id="1.20.1250.20">
    <property type="entry name" value="MFS general substrate transporter like domains"/>
    <property type="match status" value="1"/>
</dbReference>
<feature type="transmembrane region" description="Helical" evidence="9">
    <location>
        <begin position="444"/>
        <end position="467"/>
    </location>
</feature>
<dbReference type="InterPro" id="IPR050360">
    <property type="entry name" value="MFS_Sugar_Transporters"/>
</dbReference>
<evidence type="ECO:0000256" key="7">
    <source>
        <dbReference type="ARBA" id="ARBA00026248"/>
    </source>
</evidence>
<dbReference type="AlphaFoldDB" id="A0A1F5LD83"/>
<feature type="transmembrane region" description="Helical" evidence="9">
    <location>
        <begin position="368"/>
        <end position="389"/>
    </location>
</feature>
<dbReference type="PANTHER" id="PTHR48022:SF5">
    <property type="entry name" value="ALPHA-GLUCOSIDES PERMEASE MPH2-RELATED"/>
    <property type="match status" value="1"/>
</dbReference>
<keyword evidence="12" id="KW-1185">Reference proteome</keyword>
<dbReference type="InterPro" id="IPR036259">
    <property type="entry name" value="MFS_trans_sf"/>
</dbReference>
<dbReference type="InterPro" id="IPR003663">
    <property type="entry name" value="Sugar/inositol_transpt"/>
</dbReference>
<name>A0A1F5LD83_PENAI</name>
<keyword evidence="5 9" id="KW-1133">Transmembrane helix</keyword>
<sequence length="542" mass="60252">MTTTHIDNTATFPKHRDTLLDEARCATHSEHELTFLRALRLYPKAVAWSMFLSLAIIMEGYDMKLVGALFAQPAFQRKYGQQLADGTYGISAAWQAGLSNGASVGSLMGLLINGYLSERFGFRKTMLASLAFITATIFIPFFAPSIEVLQVGQVLMGIPWGIFQTLTTSYAAEVTPTHLRAYLTTYVNLCWVFGQLLSAGVLRGVLTRSDQWSYRIPFALQWVWPIPLMIGIVFAPESPWWLVRKNRLEEAKAALLRLTSPGRIEFDADQAITLMVVTTENERESGTGTRYIDCFRGVDLRRTSISCCCWGIQILSGTGLRIYSTYFYQQAGLPTEQAFTMSIVQYALGIVGVFVAWISLPRFGRRTIYLWGLAILAVVLLVIGGLGVAESRSPSPADSSGSSRLAWSIGSMLIVYTFFYDVTVGPVCYSLVAEIPSVRLRSKSIVLARMTYNILNIISNIITPYMLNPSAWNWGAKAGFFYGGTCVLSLVYTYFCIPEPSGRTYAELSILFQRNLSARSFAKTHVDLAEARPLEMDSPKND</sequence>
<dbReference type="PROSITE" id="PS50850">
    <property type="entry name" value="MFS"/>
    <property type="match status" value="1"/>
</dbReference>
<feature type="transmembrane region" description="Helical" evidence="9">
    <location>
        <begin position="409"/>
        <end position="432"/>
    </location>
</feature>
<keyword evidence="7" id="KW-0462">Maltose metabolism</keyword>
<evidence type="ECO:0000256" key="2">
    <source>
        <dbReference type="ARBA" id="ARBA00010992"/>
    </source>
</evidence>
<protein>
    <recommendedName>
        <fullName evidence="10">Major facilitator superfamily (MFS) profile domain-containing protein</fullName>
    </recommendedName>
</protein>
<keyword evidence="4 9" id="KW-0812">Transmembrane</keyword>
<keyword evidence="3 8" id="KW-0813">Transport</keyword>
<evidence type="ECO:0000256" key="3">
    <source>
        <dbReference type="ARBA" id="ARBA00022448"/>
    </source>
</evidence>
<evidence type="ECO:0000259" key="10">
    <source>
        <dbReference type="PROSITE" id="PS50850"/>
    </source>
</evidence>
<reference evidence="11 12" key="1">
    <citation type="journal article" date="2016" name="Sci. Rep.">
        <title>Penicillium arizonense, a new, genome sequenced fungal species, reveals a high chemical diversity in secreted metabolites.</title>
        <authorList>
            <person name="Grijseels S."/>
            <person name="Nielsen J.C."/>
            <person name="Randelovic M."/>
            <person name="Nielsen J."/>
            <person name="Nielsen K.F."/>
            <person name="Workman M."/>
            <person name="Frisvad J.C."/>
        </authorList>
    </citation>
    <scope>NUCLEOTIDE SEQUENCE [LARGE SCALE GENOMIC DNA]</scope>
    <source>
        <strain evidence="11 12">CBS 141311</strain>
    </source>
</reference>
<dbReference type="SUPFAM" id="SSF103473">
    <property type="entry name" value="MFS general substrate transporter"/>
    <property type="match status" value="1"/>
</dbReference>
<dbReference type="InterPro" id="IPR020846">
    <property type="entry name" value="MFS_dom"/>
</dbReference>
<feature type="transmembrane region" description="Helical" evidence="9">
    <location>
        <begin position="92"/>
        <end position="115"/>
    </location>
</feature>
<feature type="transmembrane region" description="Helical" evidence="9">
    <location>
        <begin position="186"/>
        <end position="206"/>
    </location>
</feature>
<comment type="subcellular location">
    <subcellularLocation>
        <location evidence="1">Membrane</location>
        <topology evidence="1">Multi-pass membrane protein</topology>
    </subcellularLocation>
</comment>
<dbReference type="GO" id="GO:0005351">
    <property type="term" value="F:carbohydrate:proton symporter activity"/>
    <property type="evidence" value="ECO:0007669"/>
    <property type="project" value="TreeGrafter"/>
</dbReference>
<dbReference type="OrthoDB" id="6612291at2759"/>
<evidence type="ECO:0000256" key="8">
    <source>
        <dbReference type="RuleBase" id="RU003346"/>
    </source>
</evidence>
<organism evidence="11 12">
    <name type="scientific">Penicillium arizonense</name>
    <dbReference type="NCBI Taxonomy" id="1835702"/>
    <lineage>
        <taxon>Eukaryota</taxon>
        <taxon>Fungi</taxon>
        <taxon>Dikarya</taxon>
        <taxon>Ascomycota</taxon>
        <taxon>Pezizomycotina</taxon>
        <taxon>Eurotiomycetes</taxon>
        <taxon>Eurotiomycetidae</taxon>
        <taxon>Eurotiales</taxon>
        <taxon>Aspergillaceae</taxon>
        <taxon>Penicillium</taxon>
    </lineage>
</organism>
<evidence type="ECO:0000256" key="9">
    <source>
        <dbReference type="SAM" id="Phobius"/>
    </source>
</evidence>
<keyword evidence="6 9" id="KW-0472">Membrane</keyword>
<dbReference type="EMBL" id="LXJU01000015">
    <property type="protein sequence ID" value="OGE50901.1"/>
    <property type="molecule type" value="Genomic_DNA"/>
</dbReference>
<comment type="caution">
    <text evidence="11">The sequence shown here is derived from an EMBL/GenBank/DDBJ whole genome shotgun (WGS) entry which is preliminary data.</text>
</comment>
<evidence type="ECO:0000256" key="6">
    <source>
        <dbReference type="ARBA" id="ARBA00023136"/>
    </source>
</evidence>
<proteinExistence type="inferred from homology"/>
<feature type="transmembrane region" description="Helical" evidence="9">
    <location>
        <begin position="218"/>
        <end position="235"/>
    </location>
</feature>
<dbReference type="GeneID" id="34578654"/>
<evidence type="ECO:0000256" key="1">
    <source>
        <dbReference type="ARBA" id="ARBA00004141"/>
    </source>
</evidence>
<dbReference type="Pfam" id="PF00083">
    <property type="entry name" value="Sugar_tr"/>
    <property type="match status" value="1"/>
</dbReference>
<feature type="transmembrane region" description="Helical" evidence="9">
    <location>
        <begin position="479"/>
        <end position="497"/>
    </location>
</feature>
<dbReference type="Proteomes" id="UP000177622">
    <property type="component" value="Unassembled WGS sequence"/>
</dbReference>
<dbReference type="FunFam" id="1.20.1250.20:FF:000149">
    <property type="entry name" value="MFS transporter, SP family, general alpha glucoside:H+ symporter"/>
    <property type="match status" value="1"/>
</dbReference>
<feature type="transmembrane region" description="Helical" evidence="9">
    <location>
        <begin position="41"/>
        <end position="61"/>
    </location>
</feature>
<feature type="transmembrane region" description="Helical" evidence="9">
    <location>
        <begin position="127"/>
        <end position="146"/>
    </location>
</feature>